<feature type="compositionally biased region" description="Basic and acidic residues" evidence="3">
    <location>
        <begin position="72"/>
        <end position="88"/>
    </location>
</feature>
<evidence type="ECO:0000313" key="4">
    <source>
        <dbReference type="Proteomes" id="UP000515159"/>
    </source>
</evidence>
<feature type="compositionally biased region" description="Basic and acidic residues" evidence="3">
    <location>
        <begin position="101"/>
        <end position="112"/>
    </location>
</feature>
<sequence length="395" mass="44970">MGDRSNSVKTEANAGSKFLSLDRQEAKKVLEIYVRRSLSNYESKTRRQERTGKRVKNLQRSESDYVQYTGRKTAEKIVRGERERESPVEQKNVVKAPASGKQEDKEHGSTEVDKSLLNMKKVKKQTSWIKTIFSFFSKRKEEGSKEVKKAERDHTASYVEQERTYMSLGPGKNLKKRASLRRVISIKPNTSEEEKGSSSETASKNVGKPKRPNFLPLQQVYKPARNGKQNSDIYCSKVSKEIELIVQENEALQDGSRKQSTDGDLPDDGDQKTEALIRRIATLLQRKGDQWNQKIRDDPKLNSFFQDMSYSTFKQLADAYLDKEVKSTVGERTPEEMKFAFSVHLTAKVAGICNYPVSRVMGFGTQYLQDTFAQFYCKKGWDSDTGTLEGSSSPD</sequence>
<dbReference type="InterPro" id="IPR031362">
    <property type="entry name" value="BNIP5"/>
</dbReference>
<dbReference type="GeneID" id="117347020"/>
<reference evidence="5" key="1">
    <citation type="submission" date="2025-08" db="UniProtKB">
        <authorList>
            <consortium name="RefSeq"/>
        </authorList>
    </citation>
    <scope>IDENTIFICATION</scope>
</reference>
<keyword evidence="1" id="KW-0597">Phosphoprotein</keyword>
<dbReference type="PANTHER" id="PTHR14965:SF9">
    <property type="entry name" value="APOPTOSIS FACILITATOR BCL-2-LIKE PROTEIN 14"/>
    <property type="match status" value="1"/>
</dbReference>
<dbReference type="GO" id="GO:2001236">
    <property type="term" value="P:regulation of extrinsic apoptotic signaling pathway"/>
    <property type="evidence" value="ECO:0007669"/>
    <property type="project" value="TreeGrafter"/>
</dbReference>
<feature type="region of interest" description="Disordered" evidence="3">
    <location>
        <begin position="185"/>
        <end position="217"/>
    </location>
</feature>
<protein>
    <submittedName>
        <fullName evidence="5">Uncharacterized protein LOC117347020</fullName>
    </submittedName>
</protein>
<name>A0A6P8NQZ9_GEOSA</name>
<organism evidence="4 5">
    <name type="scientific">Geotrypetes seraphini</name>
    <name type="common">Gaboon caecilian</name>
    <name type="synonym">Caecilia seraphini</name>
    <dbReference type="NCBI Taxonomy" id="260995"/>
    <lineage>
        <taxon>Eukaryota</taxon>
        <taxon>Metazoa</taxon>
        <taxon>Chordata</taxon>
        <taxon>Craniata</taxon>
        <taxon>Vertebrata</taxon>
        <taxon>Euteleostomi</taxon>
        <taxon>Amphibia</taxon>
        <taxon>Gymnophiona</taxon>
        <taxon>Geotrypetes</taxon>
    </lineage>
</organism>
<accession>A0A6P8NQZ9</accession>
<evidence type="ECO:0000256" key="2">
    <source>
        <dbReference type="ARBA" id="ARBA00022703"/>
    </source>
</evidence>
<dbReference type="AlphaFoldDB" id="A0A6P8NQZ9"/>
<evidence type="ECO:0000256" key="3">
    <source>
        <dbReference type="SAM" id="MobiDB-lite"/>
    </source>
</evidence>
<dbReference type="Proteomes" id="UP000515159">
    <property type="component" value="Chromosome 13"/>
</dbReference>
<proteinExistence type="predicted"/>
<gene>
    <name evidence="5" type="primary">LOC117347020</name>
</gene>
<dbReference type="InParanoid" id="A0A6P8NQZ9"/>
<feature type="compositionally biased region" description="Basic and acidic residues" evidence="3">
    <location>
        <begin position="43"/>
        <end position="52"/>
    </location>
</feature>
<dbReference type="SUPFAM" id="SSF56854">
    <property type="entry name" value="Bcl-2 inhibitors of programmed cell death"/>
    <property type="match status" value="1"/>
</dbReference>
<dbReference type="KEGG" id="gsh:117347020"/>
<dbReference type="InterPro" id="IPR036834">
    <property type="entry name" value="Bcl-2-like_sf"/>
</dbReference>
<keyword evidence="4" id="KW-1185">Reference proteome</keyword>
<dbReference type="PANTHER" id="PTHR14965">
    <property type="entry name" value="SI:CH73-248E21.1"/>
    <property type="match status" value="1"/>
</dbReference>
<dbReference type="Pfam" id="PF15661">
    <property type="entry name" value="CF222"/>
    <property type="match status" value="1"/>
</dbReference>
<evidence type="ECO:0000313" key="5">
    <source>
        <dbReference type="RefSeq" id="XP_033773194.1"/>
    </source>
</evidence>
<dbReference type="OrthoDB" id="9948726at2759"/>
<dbReference type="RefSeq" id="XP_033773194.1">
    <property type="nucleotide sequence ID" value="XM_033917303.1"/>
</dbReference>
<evidence type="ECO:0000256" key="1">
    <source>
        <dbReference type="ARBA" id="ARBA00022553"/>
    </source>
</evidence>
<dbReference type="GO" id="GO:0006915">
    <property type="term" value="P:apoptotic process"/>
    <property type="evidence" value="ECO:0007669"/>
    <property type="project" value="UniProtKB-KW"/>
</dbReference>
<keyword evidence="2" id="KW-0053">Apoptosis</keyword>
<feature type="region of interest" description="Disordered" evidence="3">
    <location>
        <begin position="41"/>
        <end position="112"/>
    </location>
</feature>
<feature type="region of interest" description="Disordered" evidence="3">
    <location>
        <begin position="249"/>
        <end position="270"/>
    </location>
</feature>